<comment type="catalytic activity">
    <reaction evidence="10">
        <text>2 D-alanine + ATP = D-alanyl-D-alanine + ADP + phosphate + H(+)</text>
        <dbReference type="Rhea" id="RHEA:11224"/>
        <dbReference type="ChEBI" id="CHEBI:15378"/>
        <dbReference type="ChEBI" id="CHEBI:30616"/>
        <dbReference type="ChEBI" id="CHEBI:43474"/>
        <dbReference type="ChEBI" id="CHEBI:57416"/>
        <dbReference type="ChEBI" id="CHEBI:57822"/>
        <dbReference type="ChEBI" id="CHEBI:456216"/>
        <dbReference type="EC" id="6.3.2.4"/>
    </reaction>
</comment>
<dbReference type="Gene3D" id="3.30.470.20">
    <property type="entry name" value="ATP-grasp fold, B domain"/>
    <property type="match status" value="1"/>
</dbReference>
<dbReference type="GO" id="GO:0008716">
    <property type="term" value="F:D-alanine-D-alanine ligase activity"/>
    <property type="evidence" value="ECO:0007669"/>
    <property type="project" value="UniProtKB-UniRule"/>
</dbReference>
<keyword evidence="7 10" id="KW-0133">Cell shape</keyword>
<keyword evidence="8 10" id="KW-0573">Peptidoglycan synthesis</keyword>
<keyword evidence="16" id="KW-1185">Reference proteome</keyword>
<dbReference type="InterPro" id="IPR016185">
    <property type="entry name" value="PreATP-grasp_dom_sf"/>
</dbReference>
<evidence type="ECO:0000256" key="13">
    <source>
        <dbReference type="PROSITE-ProRule" id="PRU00409"/>
    </source>
</evidence>
<dbReference type="Pfam" id="PF07478">
    <property type="entry name" value="Dala_Dala_lig_C"/>
    <property type="match status" value="1"/>
</dbReference>
<evidence type="ECO:0000256" key="9">
    <source>
        <dbReference type="ARBA" id="ARBA00023316"/>
    </source>
</evidence>
<dbReference type="Gene3D" id="3.40.50.20">
    <property type="match status" value="1"/>
</dbReference>
<dbReference type="PaxDb" id="584708-Apau_0953"/>
<dbReference type="NCBIfam" id="TIGR01205">
    <property type="entry name" value="D_ala_D_alaTIGR"/>
    <property type="match status" value="1"/>
</dbReference>
<feature type="binding site" evidence="12">
    <location>
        <position position="271"/>
    </location>
    <ligand>
        <name>Mg(2+)</name>
        <dbReference type="ChEBI" id="CHEBI:18420"/>
        <label>2</label>
    </ligand>
</feature>
<dbReference type="SUPFAM" id="SSF56059">
    <property type="entry name" value="Glutathione synthetase ATP-binding domain-like"/>
    <property type="match status" value="1"/>
</dbReference>
<feature type="active site" evidence="11">
    <location>
        <position position="147"/>
    </location>
</feature>
<evidence type="ECO:0000256" key="3">
    <source>
        <dbReference type="ARBA" id="ARBA00022490"/>
    </source>
</evidence>
<dbReference type="PROSITE" id="PS00843">
    <property type="entry name" value="DALA_DALA_LIGASE_1"/>
    <property type="match status" value="1"/>
</dbReference>
<feature type="active site" evidence="11">
    <location>
        <position position="282"/>
    </location>
</feature>
<dbReference type="HOGENOM" id="CLU_039268_1_0_0"/>
<dbReference type="PROSITE" id="PS00844">
    <property type="entry name" value="DALA_DALA_LIGASE_2"/>
    <property type="match status" value="1"/>
</dbReference>
<evidence type="ECO:0000256" key="1">
    <source>
        <dbReference type="ARBA" id="ARBA00004496"/>
    </source>
</evidence>
<dbReference type="InterPro" id="IPR011761">
    <property type="entry name" value="ATP-grasp"/>
</dbReference>
<dbReference type="PANTHER" id="PTHR23132">
    <property type="entry name" value="D-ALANINE--D-ALANINE LIGASE"/>
    <property type="match status" value="1"/>
</dbReference>
<dbReference type="SUPFAM" id="SSF52440">
    <property type="entry name" value="PreATP-grasp domain"/>
    <property type="match status" value="1"/>
</dbReference>
<evidence type="ECO:0000256" key="8">
    <source>
        <dbReference type="ARBA" id="ARBA00022984"/>
    </source>
</evidence>
<dbReference type="PROSITE" id="PS50975">
    <property type="entry name" value="ATP_GRASP"/>
    <property type="match status" value="1"/>
</dbReference>
<dbReference type="AlphaFoldDB" id="E3CWC8"/>
<dbReference type="InterPro" id="IPR005905">
    <property type="entry name" value="D_ala_D_ala"/>
</dbReference>
<dbReference type="PIRSF" id="PIRSF039102">
    <property type="entry name" value="Ddl/VanB"/>
    <property type="match status" value="1"/>
</dbReference>
<dbReference type="Gene3D" id="3.30.1490.20">
    <property type="entry name" value="ATP-grasp fold, A domain"/>
    <property type="match status" value="1"/>
</dbReference>
<dbReference type="GO" id="GO:0009252">
    <property type="term" value="P:peptidoglycan biosynthetic process"/>
    <property type="evidence" value="ECO:0007669"/>
    <property type="project" value="UniProtKB-UniRule"/>
</dbReference>
<dbReference type="RefSeq" id="WP_006300556.1">
    <property type="nucleotide sequence ID" value="NZ_CM001022.1"/>
</dbReference>
<keyword evidence="12" id="KW-0464">Manganese</keyword>
<dbReference type="InterPro" id="IPR011127">
    <property type="entry name" value="Dala_Dala_lig_N"/>
</dbReference>
<comment type="pathway">
    <text evidence="10">Cell wall biogenesis; peptidoglycan biosynthesis.</text>
</comment>
<dbReference type="OrthoDB" id="9813261at2"/>
<evidence type="ECO:0000256" key="7">
    <source>
        <dbReference type="ARBA" id="ARBA00022960"/>
    </source>
</evidence>
<evidence type="ECO:0000259" key="14">
    <source>
        <dbReference type="PROSITE" id="PS50975"/>
    </source>
</evidence>
<sequence length="314" mass="33749">MKVLVACGGDSPERAVSLRSGKAVAEALAVAGHQVFLEDLPTCLGVVEAARDRGADLVFVALHGGWGEDGRLQAVLEAHGIPYTGSGPESCMAAMDKELTRAVFLDRGLPVPPGKVYEREDAALPDLESLMAREGGHLALKPCCCGSTVGVSLVHRPEDLREARDLALKYDDRLVAERFIPGRELTVAVFEEGGRPRALPAIEIRPHEGFYDYRNKYTSGATEYLCPAPLEEALAARVGSLAEAAHRALGCRVYSRVDFRLSEEGEPFLLEVNTAPGMTGTSLVPKAGAAVGWSFPQVTDRIVRASLEVCRGRR</sequence>
<evidence type="ECO:0000313" key="15">
    <source>
        <dbReference type="EMBL" id="EFQ23380.1"/>
    </source>
</evidence>
<feature type="binding site" evidence="12">
    <location>
        <position position="273"/>
    </location>
    <ligand>
        <name>Mg(2+)</name>
        <dbReference type="ChEBI" id="CHEBI:18420"/>
        <label>2</label>
    </ligand>
</feature>
<keyword evidence="3 10" id="KW-0963">Cytoplasm</keyword>
<feature type="binding site" evidence="12">
    <location>
        <position position="258"/>
    </location>
    <ligand>
        <name>Mg(2+)</name>
        <dbReference type="ChEBI" id="CHEBI:18420"/>
        <label>1</label>
    </ligand>
</feature>
<dbReference type="UniPathway" id="UPA00219"/>
<evidence type="ECO:0000256" key="5">
    <source>
        <dbReference type="ARBA" id="ARBA00022741"/>
    </source>
</evidence>
<keyword evidence="4 10" id="KW-0436">Ligase</keyword>
<comment type="subcellular location">
    <subcellularLocation>
        <location evidence="1 10">Cytoplasm</location>
    </subcellularLocation>
</comment>
<evidence type="ECO:0000256" key="10">
    <source>
        <dbReference type="HAMAP-Rule" id="MF_00047"/>
    </source>
</evidence>
<organism evidence="15 16">
    <name type="scientific">Aminomonas paucivorans DSM 12260</name>
    <dbReference type="NCBI Taxonomy" id="584708"/>
    <lineage>
        <taxon>Bacteria</taxon>
        <taxon>Thermotogati</taxon>
        <taxon>Synergistota</taxon>
        <taxon>Synergistia</taxon>
        <taxon>Synergistales</taxon>
        <taxon>Synergistaceae</taxon>
        <taxon>Aminomonas</taxon>
    </lineage>
</organism>
<dbReference type="EC" id="6.3.2.4" evidence="10"/>
<keyword evidence="5 13" id="KW-0547">Nucleotide-binding</keyword>
<dbReference type="GO" id="GO:0005737">
    <property type="term" value="C:cytoplasm"/>
    <property type="evidence" value="ECO:0007669"/>
    <property type="project" value="UniProtKB-SubCell"/>
</dbReference>
<evidence type="ECO:0000256" key="6">
    <source>
        <dbReference type="ARBA" id="ARBA00022840"/>
    </source>
</evidence>
<comment type="function">
    <text evidence="10">Cell wall formation.</text>
</comment>
<dbReference type="GO" id="GO:0046872">
    <property type="term" value="F:metal ion binding"/>
    <property type="evidence" value="ECO:0007669"/>
    <property type="project" value="UniProtKB-KW"/>
</dbReference>
<feature type="active site" evidence="11">
    <location>
        <position position="13"/>
    </location>
</feature>
<dbReference type="Pfam" id="PF01820">
    <property type="entry name" value="Dala_Dala_lig_N"/>
    <property type="match status" value="1"/>
</dbReference>
<dbReference type="HAMAP" id="MF_00047">
    <property type="entry name" value="Dala_Dala_lig"/>
    <property type="match status" value="1"/>
</dbReference>
<reference evidence="15 16" key="1">
    <citation type="journal article" date="2010" name="Stand. Genomic Sci.">
        <title>Non-contiguous finished genome sequence of Aminomonas paucivorans type strain (GLU-3).</title>
        <authorList>
            <person name="Pitluck S."/>
            <person name="Yasawong M."/>
            <person name="Held B."/>
            <person name="Lapidus A."/>
            <person name="Nolan M."/>
            <person name="Copeland A."/>
            <person name="Lucas S."/>
            <person name="Del Rio T.G."/>
            <person name="Tice H."/>
            <person name="Cheng J.F."/>
            <person name="Chertkov O."/>
            <person name="Goodwin L."/>
            <person name="Tapia R."/>
            <person name="Han C."/>
            <person name="Liolios K."/>
            <person name="Ivanova N."/>
            <person name="Mavromatis K."/>
            <person name="Ovchinnikova G."/>
            <person name="Pati A."/>
            <person name="Chen A."/>
            <person name="Palaniappan K."/>
            <person name="Land M."/>
            <person name="Hauser L."/>
            <person name="Chang Y.J."/>
            <person name="Jeffries C.D."/>
            <person name="Pukall R."/>
            <person name="Spring S."/>
            <person name="Rohde M."/>
            <person name="Sikorski J."/>
            <person name="Goker M."/>
            <person name="Woyke T."/>
            <person name="Bristow J."/>
            <person name="Eisen J.A."/>
            <person name="Markowitz V."/>
            <person name="Hugenholtz P."/>
            <person name="Kyrpides N.C."/>
            <person name="Klenk H.P."/>
        </authorList>
    </citation>
    <scope>NUCLEOTIDE SEQUENCE [LARGE SCALE GENOMIC DNA]</scope>
    <source>
        <strain evidence="15 16">DSM 12260</strain>
    </source>
</reference>
<dbReference type="GO" id="GO:0008360">
    <property type="term" value="P:regulation of cell shape"/>
    <property type="evidence" value="ECO:0007669"/>
    <property type="project" value="UniProtKB-KW"/>
</dbReference>
<comment type="similarity">
    <text evidence="2 10">Belongs to the D-alanine--D-alanine ligase family.</text>
</comment>
<evidence type="ECO:0000256" key="12">
    <source>
        <dbReference type="PIRSR" id="PIRSR039102-3"/>
    </source>
</evidence>
<dbReference type="PANTHER" id="PTHR23132:SF23">
    <property type="entry name" value="D-ALANINE--D-ALANINE LIGASE B"/>
    <property type="match status" value="1"/>
</dbReference>
<proteinExistence type="inferred from homology"/>
<dbReference type="STRING" id="584708.Apau_0953"/>
<dbReference type="eggNOG" id="COG1181">
    <property type="taxonomic scope" value="Bacteria"/>
</dbReference>
<dbReference type="GO" id="GO:0071555">
    <property type="term" value="P:cell wall organization"/>
    <property type="evidence" value="ECO:0007669"/>
    <property type="project" value="UniProtKB-KW"/>
</dbReference>
<feature type="domain" description="ATP-grasp" evidence="14">
    <location>
        <begin position="101"/>
        <end position="304"/>
    </location>
</feature>
<keyword evidence="12" id="KW-0479">Metal-binding</keyword>
<keyword evidence="12" id="KW-0460">Magnesium</keyword>
<dbReference type="InterPro" id="IPR011095">
    <property type="entry name" value="Dala_Dala_lig_C"/>
</dbReference>
<feature type="binding site" evidence="12">
    <location>
        <position position="271"/>
    </location>
    <ligand>
        <name>Mg(2+)</name>
        <dbReference type="ChEBI" id="CHEBI:18420"/>
        <label>1</label>
    </ligand>
</feature>
<comment type="cofactor">
    <cofactor evidence="12">
        <name>Mg(2+)</name>
        <dbReference type="ChEBI" id="CHEBI:18420"/>
    </cofactor>
    <cofactor evidence="12">
        <name>Mn(2+)</name>
        <dbReference type="ChEBI" id="CHEBI:29035"/>
    </cofactor>
    <text evidence="12">Binds 2 magnesium or manganese ions per subunit.</text>
</comment>
<name>E3CWC8_9BACT</name>
<accession>E3CWC8</accession>
<gene>
    <name evidence="10" type="primary">ddl</name>
    <name evidence="15" type="ORF">Apau_0953</name>
</gene>
<keyword evidence="6 13" id="KW-0067">ATP-binding</keyword>
<dbReference type="EMBL" id="CM001022">
    <property type="protein sequence ID" value="EFQ23380.1"/>
    <property type="molecule type" value="Genomic_DNA"/>
</dbReference>
<protein>
    <recommendedName>
        <fullName evidence="10">D-alanine--D-alanine ligase</fullName>
        <ecNumber evidence="10">6.3.2.4</ecNumber>
    </recommendedName>
    <alternativeName>
        <fullName evidence="10">D-Ala-D-Ala ligase</fullName>
    </alternativeName>
    <alternativeName>
        <fullName evidence="10">D-alanylalanine synthetase</fullName>
    </alternativeName>
</protein>
<evidence type="ECO:0000256" key="4">
    <source>
        <dbReference type="ARBA" id="ARBA00022598"/>
    </source>
</evidence>
<dbReference type="Proteomes" id="UP000005096">
    <property type="component" value="Chromosome"/>
</dbReference>
<evidence type="ECO:0000313" key="16">
    <source>
        <dbReference type="Proteomes" id="UP000005096"/>
    </source>
</evidence>
<evidence type="ECO:0000256" key="11">
    <source>
        <dbReference type="PIRSR" id="PIRSR039102-1"/>
    </source>
</evidence>
<dbReference type="NCBIfam" id="NF002378">
    <property type="entry name" value="PRK01372.1"/>
    <property type="match status" value="1"/>
</dbReference>
<dbReference type="GO" id="GO:0005524">
    <property type="term" value="F:ATP binding"/>
    <property type="evidence" value="ECO:0007669"/>
    <property type="project" value="UniProtKB-UniRule"/>
</dbReference>
<dbReference type="InterPro" id="IPR000291">
    <property type="entry name" value="D-Ala_lig_Van_CS"/>
</dbReference>
<evidence type="ECO:0000256" key="2">
    <source>
        <dbReference type="ARBA" id="ARBA00010871"/>
    </source>
</evidence>
<dbReference type="InterPro" id="IPR013815">
    <property type="entry name" value="ATP_grasp_subdomain_1"/>
</dbReference>
<keyword evidence="9 10" id="KW-0961">Cell wall biogenesis/degradation</keyword>